<evidence type="ECO:0000259" key="24">
    <source>
        <dbReference type="Pfam" id="PF18199"/>
    </source>
</evidence>
<accession>A0A1J4KQR9</accession>
<dbReference type="GO" id="GO:0030286">
    <property type="term" value="C:dynein complex"/>
    <property type="evidence" value="ECO:0007669"/>
    <property type="project" value="UniProtKB-KW"/>
</dbReference>
<keyword evidence="27" id="KW-1185">Reference proteome</keyword>
<keyword evidence="10" id="KW-0969">Cilium</keyword>
<dbReference type="GO" id="GO:0005874">
    <property type="term" value="C:microtubule"/>
    <property type="evidence" value="ECO:0007669"/>
    <property type="project" value="UniProtKB-KW"/>
</dbReference>
<dbReference type="InterPro" id="IPR042222">
    <property type="entry name" value="Dynein_2_N"/>
</dbReference>
<dbReference type="Pfam" id="PF18198">
    <property type="entry name" value="AAA_lid_11"/>
    <property type="match status" value="1"/>
</dbReference>
<keyword evidence="9 14" id="KW-0175">Coiled coil</keyword>
<reference evidence="26" key="1">
    <citation type="submission" date="2016-10" db="EMBL/GenBank/DDBJ databases">
        <authorList>
            <person name="Benchimol M."/>
            <person name="Almeida L.G."/>
            <person name="Vasconcelos A.T."/>
            <person name="Perreira-Neves A."/>
            <person name="Rosa I.A."/>
            <person name="Tasca T."/>
            <person name="Bogo M.R."/>
            <person name="de Souza W."/>
        </authorList>
    </citation>
    <scope>NUCLEOTIDE SEQUENCE [LARGE SCALE GENOMIC DNA]</scope>
    <source>
        <strain evidence="26">K</strain>
    </source>
</reference>
<evidence type="ECO:0000259" key="18">
    <source>
        <dbReference type="Pfam" id="PF12774"/>
    </source>
</evidence>
<proteinExistence type="inferred from homology"/>
<dbReference type="Gene3D" id="6.10.140.1060">
    <property type="match status" value="1"/>
</dbReference>
<dbReference type="FunFam" id="1.20.58.1120:FF:000001">
    <property type="entry name" value="dynein heavy chain 2, axonemal"/>
    <property type="match status" value="1"/>
</dbReference>
<dbReference type="Gene3D" id="1.10.287.2620">
    <property type="match status" value="1"/>
</dbReference>
<dbReference type="FunFam" id="3.40.50.300:FF:000044">
    <property type="entry name" value="Dynein heavy chain 5, axonemal"/>
    <property type="match status" value="1"/>
</dbReference>
<dbReference type="GO" id="GO:0005930">
    <property type="term" value="C:axoneme"/>
    <property type="evidence" value="ECO:0007669"/>
    <property type="project" value="UniProtKB-SubCell"/>
</dbReference>
<dbReference type="Pfam" id="PF03028">
    <property type="entry name" value="Dynein_heavy"/>
    <property type="match status" value="1"/>
</dbReference>
<dbReference type="Gene3D" id="1.10.472.130">
    <property type="match status" value="1"/>
</dbReference>
<evidence type="ECO:0000259" key="17">
    <source>
        <dbReference type="Pfam" id="PF08393"/>
    </source>
</evidence>
<evidence type="ECO:0000256" key="8">
    <source>
        <dbReference type="ARBA" id="ARBA00023017"/>
    </source>
</evidence>
<evidence type="ECO:0000256" key="5">
    <source>
        <dbReference type="ARBA" id="ARBA00022737"/>
    </source>
</evidence>
<dbReference type="FunFam" id="1.20.140.100:FF:000001">
    <property type="entry name" value="dynein heavy chain 17, axonemal"/>
    <property type="match status" value="1"/>
</dbReference>
<evidence type="ECO:0000256" key="12">
    <source>
        <dbReference type="ARBA" id="ARBA00023212"/>
    </source>
</evidence>
<evidence type="ECO:0000256" key="4">
    <source>
        <dbReference type="ARBA" id="ARBA00022701"/>
    </source>
</evidence>
<feature type="compositionally biased region" description="Polar residues" evidence="15">
    <location>
        <begin position="83"/>
        <end position="96"/>
    </location>
</feature>
<dbReference type="InterPro" id="IPR035706">
    <property type="entry name" value="AAA_9"/>
</dbReference>
<dbReference type="GO" id="GO:0008569">
    <property type="term" value="F:minus-end-directed microtubule motor activity"/>
    <property type="evidence" value="ECO:0007669"/>
    <property type="project" value="InterPro"/>
</dbReference>
<keyword evidence="3" id="KW-0963">Cytoplasm</keyword>
<comment type="caution">
    <text evidence="26">The sequence shown here is derived from an EMBL/GenBank/DDBJ whole genome shotgun (WGS) entry which is preliminary data.</text>
</comment>
<dbReference type="SUPFAM" id="SSF52540">
    <property type="entry name" value="P-loop containing nucleoside triphosphate hydrolases"/>
    <property type="match status" value="4"/>
</dbReference>
<dbReference type="GO" id="GO:0005524">
    <property type="term" value="F:ATP binding"/>
    <property type="evidence" value="ECO:0007669"/>
    <property type="project" value="UniProtKB-KW"/>
</dbReference>
<dbReference type="FunFam" id="3.40.50.300:FF:000153">
    <property type="entry name" value="Dynein axonemal heavy chain 1"/>
    <property type="match status" value="1"/>
</dbReference>
<dbReference type="Gene3D" id="3.40.50.300">
    <property type="entry name" value="P-loop containing nucleotide triphosphate hydrolases"/>
    <property type="match status" value="5"/>
</dbReference>
<feature type="domain" description="Dynein heavy chain AAA lid" evidence="23">
    <location>
        <begin position="3665"/>
        <end position="3799"/>
    </location>
</feature>
<evidence type="ECO:0000256" key="6">
    <source>
        <dbReference type="ARBA" id="ARBA00022741"/>
    </source>
</evidence>
<comment type="similarity">
    <text evidence="2">Belongs to the dynein heavy chain family.</text>
</comment>
<dbReference type="InterPro" id="IPR026983">
    <property type="entry name" value="DHC"/>
</dbReference>
<keyword evidence="8" id="KW-0243">Dynein</keyword>
<feature type="coiled-coil region" evidence="14">
    <location>
        <begin position="2725"/>
        <end position="2787"/>
    </location>
</feature>
<dbReference type="Pfam" id="PF12775">
    <property type="entry name" value="AAA_7"/>
    <property type="match status" value="1"/>
</dbReference>
<comment type="subcellular location">
    <subcellularLocation>
        <location evidence="1">Cytoplasm</location>
        <location evidence="1">Cytoskeleton</location>
        <location evidence="1">Cilium axoneme</location>
    </subcellularLocation>
</comment>
<dbReference type="PANTHER" id="PTHR45703">
    <property type="entry name" value="DYNEIN HEAVY CHAIN"/>
    <property type="match status" value="1"/>
</dbReference>
<dbReference type="InterPro" id="IPR042228">
    <property type="entry name" value="Dynein_linker_3"/>
</dbReference>
<dbReference type="GO" id="GO:0045505">
    <property type="term" value="F:dynein intermediate chain binding"/>
    <property type="evidence" value="ECO:0007669"/>
    <property type="project" value="InterPro"/>
</dbReference>
<dbReference type="Pfam" id="PF12777">
    <property type="entry name" value="MT"/>
    <property type="match status" value="1"/>
</dbReference>
<dbReference type="EMBL" id="MLAK01000502">
    <property type="protein sequence ID" value="OHT13633.1"/>
    <property type="molecule type" value="Genomic_DNA"/>
</dbReference>
<dbReference type="GeneID" id="94833533"/>
<dbReference type="Pfam" id="PF12774">
    <property type="entry name" value="AAA_6"/>
    <property type="match status" value="1"/>
</dbReference>
<feature type="coiled-coil region" evidence="14">
    <location>
        <begin position="2912"/>
        <end position="2984"/>
    </location>
</feature>
<dbReference type="Pfam" id="PF17852">
    <property type="entry name" value="Dynein_AAA_lid"/>
    <property type="match status" value="1"/>
</dbReference>
<organism evidence="26 27">
    <name type="scientific">Tritrichomonas foetus</name>
    <dbReference type="NCBI Taxonomy" id="1144522"/>
    <lineage>
        <taxon>Eukaryota</taxon>
        <taxon>Metamonada</taxon>
        <taxon>Parabasalia</taxon>
        <taxon>Tritrichomonadida</taxon>
        <taxon>Tritrichomonadidae</taxon>
        <taxon>Tritrichomonas</taxon>
    </lineage>
</organism>
<feature type="domain" description="Dynein 2 heavy chain 1 cytoplasmic ATPase lid" evidence="25">
    <location>
        <begin position="2266"/>
        <end position="2350"/>
    </location>
</feature>
<feature type="domain" description="Dynein heavy chain coiled coil stalk" evidence="19">
    <location>
        <begin position="2685"/>
        <end position="3031"/>
    </location>
</feature>
<sequence length="4107" mass="471713">MSNERFLKGKSRLIQHETDVHNYKQLSRKVGIVIPEDTVTIPKIGQWSLSSSNIQAPTMKPPHPTRVKTAASMRPKENEDASLINNFSPKKSASRTMNKKSPTRPTTAKKGITKISIPKAQINSINVMNVTEKLVDFPQGTVTTDIDEILRSKYRRPSTAVPPIIPQTPEKDEFSVDTRFFPLEYFDDTSFEEFSLPELMKDPNAFSQYNNNGQIKWEECTVLKYDEKTKFFLIEWKKTKKQKKVPRFNLRFARENPEKFAKRIENAKNNCKKYENQLRFDAQVNMKSLENLPSLAENDFIEMHMRVNLDLKPKYVAMLNELDQEVKINFKKLENQLEFEYELEQNPLIPYRDEFLSLRPPQPPVPSCGLVCRTSFSFQKILNRIIETNILAEPFLQEGIFGVWEIFQNTESLVFYTSGFPSEILTLEEFITRQKKLLESTSNSFKKSIQDTLEGVIVSTITSQPDSMNSQNYGKFKKMVIVTVRMLHTVLLRIVQETLTQFLSLFGKFSIKNPNEEICFVIKDNTYHPQFIVDLVFNKENGKLESNPSYDSYQNEIGELLNILEHTVKVLPVLQSAMIDVDTSNVSFGDCLKYVCSKKSVLADYIEELFHPVLEFIDENRSYEEFLNLNPSEYVEKFDPKGKRSLEEYREHINDCNKILNIVQHEMKPMYDKELFRISCIDFKEKTSEHLKDLIYNFLFRVKKFAVETIEEVKNEFEDISENLKKIPQTPEELGALNQYIKKVHNTEKIRAEKMEHSSQRFSFLDEFHFAISNDEIAVRYHTLQMPAKINYIIEETERSNTVVKTKMMSELKMQRLNLDKEALAVTEDLTTFRNTYNDIEMAVEAADEINIIDKKIQKLRELNEKYTSHEKLFECELNPSKLLQNVVDEFTPLHILWNLANEWFNANTAWLDTPFPQVRADNMNQFMIQSTKKITKLRRDLNNKILIDGVLRPLSEQIDLFKEKCPLIVKLRHPGIKTMHWEMISEIVGFTVMPSMELSLQEFLNLNLERWSEQIFEIANVAALEYSLESSLDQMDNELQTMKFITVEYRDSKTYILQQIDEIISTIDDQLVTTQTLLTSPYIKPMLKRATDKLTFLHAAHETLDAWVTCQKSWLYLQPIFTGTSIQQKLYKEAIQWNTVQSIWSTLMNHTHAHPEFTTVMSRDNVLHDLKKCNELLESITKGLNAYLESKRLGFPRFFFLSNDELISILSHTKDFDKIQESMQKLFEYVNSITVTNDFYITQMNDAIGEKVDLVNHISGDTPEIEDWLNGFEEEMKNTLKDNIVKALDSSNQTTKKQWYSDYPAQAIIIASQILWTSQVTQTFKSTKANRMTLLQQKYIEILDQLTDYIRQPISRLHRQLTSCLLINQVHNRDIINQLADANVSDADDFKWAKQLRYYLDQGIVIVRSINNQFEYSYEYAGNSARLVITPLTDRCYQTLLAAFKQHLSGAPSGPAGTGKTETVRDCAKALGRPCVVYNCSEEVTPEQMSQFFAGLSSSGSWSCFDEFNRINIEVLSVIAQQVRSIQEAIAGSMETFKLDARTLKVNPNAAICITMNPGYAGRTELPDNLKALFRPVAMMVPDFVFISEIMLFSGGFSTASVLSVKLGALFDLCRKQLSNARHYDWGLRAMKAILSTAGKAKRNDLNANEAYLLVRTIRDCTAPRLISSDLPLFNGIITDVFPTVVFEKERPEKLVEQLKIVFKEMKHQPLPVFLDKCVEFHETTLVRHGIMLIGGSFGGKSATWKAMGKALTDIHQQSKEGMSVHIEHLNPKAISIAELYGAFNPATSEWFDGVLSHAIRSCSFSEQNEHKWIIVDGPVDSLWIESMNSLLDDNKVLCLPNNERIQLGPEVKLIFEVDDLSQASPATVSRAGMVYFDPSCLTWEAIVDSTLNEIEHSEHIKKLCHLYIPPMKKFLEVDAKLAIEISSHVVVSSLIGLFSCFKDLLRKPKEITSNDDDEQKFIDPLNDILYYSLFSDYSDREIPYFYSSPDRLPKAVEMAFIFSLIWSFGAVLSEDCRLTFDKFLREKMHENNSLCDFPTENTVFNYFADFSCLKWTEWVDGKTNIDFTLSQSVENQLIPTNECAAPIFLSRLLIEHHKSIVLQGPPTSKTLISRILTYNILDQKEFDCHNYPLSSCSTPANIASFMMQFMHKHQGKFGPLPNQSLIFTIDNLGAPKPEVYGAQPPLELLRQFFDYGGWYNTKTVTFNKIVNTSILATVSESANGSCLPSRLIRHFYPIHIPSYSSDTLNNIFTTLLSQRLSEFNGQIKDEIQNIANATINVYNECKENLLPIPSKLHYVFSFRNIIRILRGLLMTRPAFTTTRGEFLRLWYHEMQREIEDRLSTEKDRKWFLSVLEKESKNNMNFEIPNDTTVLFNEFSDDSKKYKEVKKSPEELLKACTALLEDHNSDASKPIAITLFQEAVSHLSAISRVFSMRRGHAMLVGVKSSGRKSLARLGLFISDMELFEISITRSYGFIDWREDIKKVVKQCGVENTETAFIISDVQIIMQQQLEDLSNLVSTCEIPQLFERDEFEGIKAELAQQELLSDATAVNNIFISRIQKNLHIILVASPFGSVFKDSMLNFPNLRNEMAIDWYLPWSENALKSIAYASINQNSVGGVEVVDSVVQSFVKIHKFVEHEASKYLSTTKRFTAVTPSKYFELIQTFKIKLKKKQRQTIELIKKYENGVEKIKTTRASISTMSHQLDTDIPKLQKTRGEVKLMLGELQVQQEEVEENKAEVKEKSIIAAKEAASAKRANSIAQKELKKAEPLLEEAQEAVNRLDKDSLVNIKKLHNPSAGMKDTFDAVCIMFNRAPRKVDGAMPGEKIDDYWPEAVSLLNDFNFIKNVQSYRMDIIPKEIIHKLNKYVNNNVRAEKRKAALASFQAVAALYDWVCASYDYWHVYQEILPKKRKAEKTAKKLEETQAILAKAKGRLKEVEAKLQKLMDNVQEMQKKENELAQNVTNTQKRLERARKILSGLEGEAKRWVESANKLKFSAQFILGDTILISSALTYLGAFSPSFRSEIIDEWKKFMKEANLKFNENITIENSIGNEAVIRDWVLKGLPNDTHSIENALIIQENETCYPLLIDPQLSGTKWLQTVLDNQLHLLSFDQPDFLHVLKNCVSLGYSVIIENVGLKLDPLIDPILSREISNIDGQKRICLGGEFVDYNEKFRLYISTKYPNPHYSPEVCSQMTLINFTTTQDGLSDLLINNLLEVEKSDLEKMRVSLMEAKAENMKKLKDIEDEILQIVSNASGDILDDDTAIETLQRAQATSADIEQQMIAAEQTESEISEFKTQFLPVSDRAALLYFCVSDFSVIDPMYQFSLKWFVPLFRNSIQNANHKGDLVENFKNSVASSFYDSVSFSLFSRHKLLFSTLMTIRILLYEKRVNSSELAFLLSPNVVHQKSEISWINDDIWSLLVAMKDISPTLSDVFNSIKENSENWKQYYNSISPEKAEIPFQNQYSLSSFQKLLILRVFHLEKVREGLRLFISNELGEQFISPPTLNLVNIFKESDPLSPLIFIIMPGIDPQDEIINVAQILETEKYLKSYSLGRGRGQGAEDLINDSAERGFWVLLQNCHLSLSFMPRLEYIISHLDSEKTHKRFRLCLVTMSSPDFPIGILYQGTKLIYEIPKGIRENVTRLYGLFNEEDYDSIDSLTHEKRMTFNLAFFHAVVLERLQFGSIGWNIPYEFNPSDFTISRKHLRSFLNENESRKIPLEELLYVIGELDYGGRVTDAWDRRLLLSLLNQFFAGKNFVSERKYPTPDLMGTMQELLDTVSEWSTITSGSDVGLGENASTIIARNEAMKIFDSLIEVQPTLVAASESISEEQFALNLVQSLQKQVPRQFNRRNFKNKFDKSQTMTTVLEHEVILYNNLITVIVDSLKQMEKGLKGLILIDESLETFNRSLLSNKVPELWLRNSFPSILSLSSYMSDLNKRVEFLNGWLNNGQQPEFIFLGGFFHPEEFLTAVLQSYARKHKVPFDSLGWVSSPVSYKEAKNNMLEEGVYIEGLMLEGAKWDTVESKLIECGEKDLNNQLPIIKLVPSQDKSPYNLSKTYECPVFRTQNRGTGALDLPNYIFSLFLPTPTIKPDQWVQRSVAAFITI</sequence>
<keyword evidence="11" id="KW-0505">Motor protein</keyword>
<feature type="domain" description="Dynein heavy chain hydrolytic ATP-binding dynein motor region" evidence="18">
    <location>
        <begin position="1417"/>
        <end position="1743"/>
    </location>
</feature>
<dbReference type="Pfam" id="PF22597">
    <property type="entry name" value="DYN_lid"/>
    <property type="match status" value="1"/>
</dbReference>
<dbReference type="GO" id="GO:0051959">
    <property type="term" value="F:dynein light intermediate chain binding"/>
    <property type="evidence" value="ECO:0007669"/>
    <property type="project" value="InterPro"/>
</dbReference>
<evidence type="ECO:0000256" key="11">
    <source>
        <dbReference type="ARBA" id="ARBA00023175"/>
    </source>
</evidence>
<evidence type="ECO:0000256" key="7">
    <source>
        <dbReference type="ARBA" id="ARBA00022840"/>
    </source>
</evidence>
<feature type="domain" description="Dynein heavy chain ATP-binding dynein motor region" evidence="21">
    <location>
        <begin position="3059"/>
        <end position="3280"/>
    </location>
</feature>
<dbReference type="Pfam" id="PF12780">
    <property type="entry name" value="AAA_8"/>
    <property type="match status" value="1"/>
</dbReference>
<dbReference type="InterPro" id="IPR041466">
    <property type="entry name" value="Dynein_AAA5_ext"/>
</dbReference>
<dbReference type="InterPro" id="IPR041658">
    <property type="entry name" value="AAA_lid_11"/>
</dbReference>
<dbReference type="Gene3D" id="1.20.920.30">
    <property type="match status" value="1"/>
</dbReference>
<dbReference type="RefSeq" id="XP_068366769.1">
    <property type="nucleotide sequence ID" value="XM_068498829.1"/>
</dbReference>
<dbReference type="InterPro" id="IPR042219">
    <property type="entry name" value="AAA_lid_11_sf"/>
</dbReference>
<evidence type="ECO:0000256" key="9">
    <source>
        <dbReference type="ARBA" id="ARBA00023054"/>
    </source>
</evidence>
<dbReference type="Gene3D" id="1.10.8.720">
    <property type="entry name" value="Region D6 of dynein motor"/>
    <property type="match status" value="1"/>
</dbReference>
<feature type="coiled-coil region" evidence="14">
    <location>
        <begin position="3270"/>
        <end position="3300"/>
    </location>
</feature>
<dbReference type="InterPro" id="IPR043160">
    <property type="entry name" value="Dynein_C_barrel"/>
</dbReference>
<dbReference type="InterPro" id="IPR054354">
    <property type="entry name" value="DYNC2H1-like_lid"/>
</dbReference>
<keyword evidence="7" id="KW-0067">ATP-binding</keyword>
<evidence type="ECO:0000259" key="22">
    <source>
        <dbReference type="Pfam" id="PF17852"/>
    </source>
</evidence>
<dbReference type="InterPro" id="IPR043157">
    <property type="entry name" value="Dynein_AAA1S"/>
</dbReference>
<evidence type="ECO:0000256" key="1">
    <source>
        <dbReference type="ARBA" id="ARBA00004430"/>
    </source>
</evidence>
<dbReference type="FunFam" id="1.10.8.1220:FF:000001">
    <property type="entry name" value="Dynein axonemal heavy chain 5"/>
    <property type="match status" value="1"/>
</dbReference>
<keyword evidence="5" id="KW-0677">Repeat</keyword>
<feature type="domain" description="Dynein heavy chain AAA 5 extension" evidence="22">
    <location>
        <begin position="1974"/>
        <end position="2061"/>
    </location>
</feature>
<feature type="region of interest" description="Disordered" evidence="15">
    <location>
        <begin position="53"/>
        <end position="110"/>
    </location>
</feature>
<dbReference type="InterPro" id="IPR035699">
    <property type="entry name" value="AAA_6"/>
</dbReference>
<name>A0A1J4KQR9_9EUKA</name>
<evidence type="ECO:0000256" key="15">
    <source>
        <dbReference type="SAM" id="MobiDB-lite"/>
    </source>
</evidence>
<dbReference type="FunFam" id="1.10.8.710:FF:000001">
    <property type="entry name" value="Dynein axonemal heavy chain 2"/>
    <property type="match status" value="1"/>
</dbReference>
<dbReference type="Gene3D" id="1.20.1270.280">
    <property type="match status" value="1"/>
</dbReference>
<evidence type="ECO:0000259" key="25">
    <source>
        <dbReference type="Pfam" id="PF22597"/>
    </source>
</evidence>
<feature type="domain" description="Dynein heavy chain linker" evidence="17">
    <location>
        <begin position="884"/>
        <end position="1287"/>
    </location>
</feature>
<dbReference type="OrthoDB" id="286107at2759"/>
<protein>
    <submittedName>
        <fullName evidence="26">Dynein heavy chain family protein</fullName>
    </submittedName>
</protein>
<dbReference type="InterPro" id="IPR027417">
    <property type="entry name" value="P-loop_NTPase"/>
</dbReference>
<dbReference type="Gene3D" id="1.20.58.1120">
    <property type="match status" value="1"/>
</dbReference>
<feature type="domain" description="Dynein heavy chain C-terminal" evidence="24">
    <location>
        <begin position="3806"/>
        <end position="4104"/>
    </location>
</feature>
<dbReference type="Gene3D" id="1.10.8.710">
    <property type="match status" value="1"/>
</dbReference>
<evidence type="ECO:0000256" key="10">
    <source>
        <dbReference type="ARBA" id="ARBA00023069"/>
    </source>
</evidence>
<dbReference type="Pfam" id="PF12781">
    <property type="entry name" value="AAA_9"/>
    <property type="match status" value="1"/>
</dbReference>
<keyword evidence="4" id="KW-0493">Microtubule</keyword>
<keyword evidence="13" id="KW-0966">Cell projection</keyword>
<evidence type="ECO:0000259" key="21">
    <source>
        <dbReference type="Pfam" id="PF12781"/>
    </source>
</evidence>
<feature type="coiled-coil region" evidence="14">
    <location>
        <begin position="843"/>
        <end position="873"/>
    </location>
</feature>
<dbReference type="InterPro" id="IPR013602">
    <property type="entry name" value="Dynein_heavy_linker"/>
</dbReference>
<dbReference type="InterPro" id="IPR024743">
    <property type="entry name" value="Dynein_HC_stalk"/>
</dbReference>
<dbReference type="Gene3D" id="3.20.180.20">
    <property type="entry name" value="Dynein heavy chain, N-terminal domain 2"/>
    <property type="match status" value="1"/>
</dbReference>
<dbReference type="InterPro" id="IPR041228">
    <property type="entry name" value="Dynein_C"/>
</dbReference>
<dbReference type="Gene3D" id="1.20.140.100">
    <property type="entry name" value="Dynein heavy chain, N-terminal domain 2"/>
    <property type="match status" value="1"/>
</dbReference>
<dbReference type="VEuPathDB" id="TrichDB:TRFO_16185"/>
<feature type="domain" description="Dynein heavy chain AAA module D4" evidence="20">
    <location>
        <begin position="2417"/>
        <end position="2669"/>
    </location>
</feature>
<evidence type="ECO:0000313" key="26">
    <source>
        <dbReference type="EMBL" id="OHT13633.1"/>
    </source>
</evidence>
<keyword evidence="12" id="KW-0206">Cytoskeleton</keyword>
<dbReference type="PANTHER" id="PTHR45703:SF36">
    <property type="entry name" value="DYNEIN HEAVY CHAIN, CYTOPLASMIC"/>
    <property type="match status" value="1"/>
</dbReference>
<dbReference type="FunFam" id="3.40.50.300:FF:000049">
    <property type="entry name" value="Dynein, axonemal, heavy chain 5"/>
    <property type="match status" value="1"/>
</dbReference>
<dbReference type="Pfam" id="PF08393">
    <property type="entry name" value="DHC_N2"/>
    <property type="match status" value="1"/>
</dbReference>
<dbReference type="Gene3D" id="1.20.920.20">
    <property type="match status" value="1"/>
</dbReference>
<evidence type="ECO:0000256" key="13">
    <source>
        <dbReference type="ARBA" id="ARBA00023273"/>
    </source>
</evidence>
<dbReference type="Proteomes" id="UP000179807">
    <property type="component" value="Unassembled WGS sequence"/>
</dbReference>
<dbReference type="Gene3D" id="3.10.490.20">
    <property type="match status" value="1"/>
</dbReference>
<feature type="domain" description="Dynein heavy chain region D6 P-loop" evidence="16">
    <location>
        <begin position="3519"/>
        <end position="3631"/>
    </location>
</feature>
<evidence type="ECO:0000259" key="20">
    <source>
        <dbReference type="Pfam" id="PF12780"/>
    </source>
</evidence>
<dbReference type="GO" id="GO:0007018">
    <property type="term" value="P:microtubule-based movement"/>
    <property type="evidence" value="ECO:0007669"/>
    <property type="project" value="InterPro"/>
</dbReference>
<dbReference type="FunFam" id="3.10.490.20:FF:000009">
    <property type="entry name" value="Dynein heavy chain 4"/>
    <property type="match status" value="1"/>
</dbReference>
<evidence type="ECO:0000313" key="27">
    <source>
        <dbReference type="Proteomes" id="UP000179807"/>
    </source>
</evidence>
<gene>
    <name evidence="26" type="ORF">TRFO_16185</name>
</gene>
<evidence type="ECO:0000259" key="19">
    <source>
        <dbReference type="Pfam" id="PF12777"/>
    </source>
</evidence>
<evidence type="ECO:0000259" key="16">
    <source>
        <dbReference type="Pfam" id="PF03028"/>
    </source>
</evidence>
<keyword evidence="6" id="KW-0547">Nucleotide-binding</keyword>
<dbReference type="FunFam" id="1.20.920.20:FF:000001">
    <property type="entry name" value="dynein heavy chain 2, axonemal"/>
    <property type="match status" value="1"/>
</dbReference>
<dbReference type="InterPro" id="IPR024317">
    <property type="entry name" value="Dynein_heavy_chain_D4_dom"/>
</dbReference>
<evidence type="ECO:0000256" key="14">
    <source>
        <dbReference type="SAM" id="Coils"/>
    </source>
</evidence>
<dbReference type="Pfam" id="PF18199">
    <property type="entry name" value="Dynein_C"/>
    <property type="match status" value="1"/>
</dbReference>
<evidence type="ECO:0000256" key="2">
    <source>
        <dbReference type="ARBA" id="ARBA00008887"/>
    </source>
</evidence>
<evidence type="ECO:0000256" key="3">
    <source>
        <dbReference type="ARBA" id="ARBA00022490"/>
    </source>
</evidence>
<dbReference type="InterPro" id="IPR004273">
    <property type="entry name" value="Dynein_heavy_D6_P-loop"/>
</dbReference>
<dbReference type="Gene3D" id="1.10.8.1220">
    <property type="match status" value="1"/>
</dbReference>
<evidence type="ECO:0000259" key="23">
    <source>
        <dbReference type="Pfam" id="PF18198"/>
    </source>
</evidence>